<dbReference type="AlphaFoldDB" id="A0A212LVI0"/>
<keyword evidence="1" id="KW-0812">Transmembrane</keyword>
<protein>
    <submittedName>
        <fullName evidence="2">Uncharacterized protein</fullName>
    </submittedName>
</protein>
<evidence type="ECO:0000256" key="1">
    <source>
        <dbReference type="SAM" id="Phobius"/>
    </source>
</evidence>
<keyword evidence="1" id="KW-1133">Transmembrane helix</keyword>
<reference evidence="2" key="1">
    <citation type="submission" date="2016-08" db="EMBL/GenBank/DDBJ databases">
        <authorList>
            <person name="Seilhamer J.J."/>
        </authorList>
    </citation>
    <scope>NUCLEOTIDE SEQUENCE</scope>
    <source>
        <strain evidence="2">86</strain>
    </source>
</reference>
<accession>A0A212LVI0</accession>
<dbReference type="RefSeq" id="WP_288184552.1">
    <property type="nucleotide sequence ID" value="NZ_LT608335.1"/>
</dbReference>
<organism evidence="2">
    <name type="scientific">uncultured Sporomusa sp</name>
    <dbReference type="NCBI Taxonomy" id="307249"/>
    <lineage>
        <taxon>Bacteria</taxon>
        <taxon>Bacillati</taxon>
        <taxon>Bacillota</taxon>
        <taxon>Negativicutes</taxon>
        <taxon>Selenomonadales</taxon>
        <taxon>Sporomusaceae</taxon>
        <taxon>Sporomusa</taxon>
        <taxon>environmental samples</taxon>
    </lineage>
</organism>
<gene>
    <name evidence="2" type="ORF">KL86SPO_40037</name>
</gene>
<dbReference type="EMBL" id="FMJE01000004">
    <property type="protein sequence ID" value="SCM81553.1"/>
    <property type="molecule type" value="Genomic_DNA"/>
</dbReference>
<evidence type="ECO:0000313" key="2">
    <source>
        <dbReference type="EMBL" id="SCM81553.1"/>
    </source>
</evidence>
<sequence length="299" mass="33917">MYNTPIYFILRAIPTCIALAILLFFHAAAAGGSLEDRTFLWLEYGTKQEETDGSITQLIYINSSSASLKLAELADLTAFYRDGRQKDEKQYYRIPVEQRDGRYFLRINSSSRFLYQVFVTGSRQGEHFTAQTIFPLYADGLDKRGQQTPVLLESEKRNPAIELDRSGNPYRSLMTGQTLRFLYKPVQSSGPGVRAVQINDVRNKTSADLLPDAAGIFSFTPAHDERLDNGGYNEYKELIVYAEETAGNEVYKTSMNLLLRRSYSAHNNLPQGLLLFFLAVTVSIAIVLFRRRSFRYHGG</sequence>
<proteinExistence type="predicted"/>
<feature type="transmembrane region" description="Helical" evidence="1">
    <location>
        <begin position="269"/>
        <end position="289"/>
    </location>
</feature>
<name>A0A212LVI0_9FIRM</name>
<keyword evidence="1" id="KW-0472">Membrane</keyword>